<organism evidence="1 2">
    <name type="scientific">Planotetraspora silvatica</name>
    <dbReference type="NCBI Taxonomy" id="234614"/>
    <lineage>
        <taxon>Bacteria</taxon>
        <taxon>Bacillati</taxon>
        <taxon>Actinomycetota</taxon>
        <taxon>Actinomycetes</taxon>
        <taxon>Streptosporangiales</taxon>
        <taxon>Streptosporangiaceae</taxon>
        <taxon>Planotetraspora</taxon>
    </lineage>
</organism>
<dbReference type="EMBL" id="BOOQ01000027">
    <property type="protein sequence ID" value="GII47923.1"/>
    <property type="molecule type" value="Genomic_DNA"/>
</dbReference>
<gene>
    <name evidence="1" type="ORF">Psi02_43470</name>
</gene>
<name>A0A8J3ULA0_9ACTN</name>
<evidence type="ECO:0000313" key="1">
    <source>
        <dbReference type="EMBL" id="GII47923.1"/>
    </source>
</evidence>
<protein>
    <submittedName>
        <fullName evidence="1">Uncharacterized protein</fullName>
    </submittedName>
</protein>
<reference evidence="1" key="1">
    <citation type="submission" date="2021-01" db="EMBL/GenBank/DDBJ databases">
        <title>Whole genome shotgun sequence of Planotetraspora silvatica NBRC 100141.</title>
        <authorList>
            <person name="Komaki H."/>
            <person name="Tamura T."/>
        </authorList>
    </citation>
    <scope>NUCLEOTIDE SEQUENCE</scope>
    <source>
        <strain evidence="1">NBRC 100141</strain>
    </source>
</reference>
<keyword evidence="2" id="KW-1185">Reference proteome</keyword>
<sequence length="134" mass="15305">MRNRPSGVVAIWEEATREFAFLTENYDFLGPELTDDGVAYHRPDLHIGVTCTWYKGEWDFTTYLWPAHDPTRLRRGVSLATLYVREGYGPAQAVPESGTPPTRHLMVKRVRQHAAALRAVMPRLHEVDEFAPQA</sequence>
<dbReference type="RefSeq" id="WP_203976817.1">
    <property type="nucleotide sequence ID" value="NZ_BAAAKY010000027.1"/>
</dbReference>
<accession>A0A8J3ULA0</accession>
<proteinExistence type="predicted"/>
<comment type="caution">
    <text evidence="1">The sequence shown here is derived from an EMBL/GenBank/DDBJ whole genome shotgun (WGS) entry which is preliminary data.</text>
</comment>
<dbReference type="AlphaFoldDB" id="A0A8J3ULA0"/>
<evidence type="ECO:0000313" key="2">
    <source>
        <dbReference type="Proteomes" id="UP000644610"/>
    </source>
</evidence>
<dbReference type="Proteomes" id="UP000644610">
    <property type="component" value="Unassembled WGS sequence"/>
</dbReference>